<dbReference type="InterPro" id="IPR055342">
    <property type="entry name" value="MreC_beta-barrel_core"/>
</dbReference>
<name>S5T5E4_9GAMM</name>
<feature type="domain" description="Rod shape-determining protein MreC beta-barrel core" evidence="7">
    <location>
        <begin position="99"/>
        <end position="245"/>
    </location>
</feature>
<feature type="coiled-coil region" evidence="6">
    <location>
        <begin position="38"/>
        <end position="72"/>
    </location>
</feature>
<dbReference type="NCBIfam" id="TIGR00219">
    <property type="entry name" value="mreC"/>
    <property type="match status" value="1"/>
</dbReference>
<dbReference type="InterPro" id="IPR042177">
    <property type="entry name" value="Cell/Rod_1"/>
</dbReference>
<evidence type="ECO:0000259" key="7">
    <source>
        <dbReference type="Pfam" id="PF04085"/>
    </source>
</evidence>
<accession>S5T5E4</accession>
<dbReference type="InterPro" id="IPR007221">
    <property type="entry name" value="MreC"/>
</dbReference>
<dbReference type="eggNOG" id="COG1792">
    <property type="taxonomic scope" value="Bacteria"/>
</dbReference>
<evidence type="ECO:0000256" key="2">
    <source>
        <dbReference type="ARBA" id="ARBA00013855"/>
    </source>
</evidence>
<dbReference type="InterPro" id="IPR042175">
    <property type="entry name" value="Cell/Rod_MreC_2"/>
</dbReference>
<dbReference type="AlphaFoldDB" id="S5T5E4"/>
<dbReference type="PATRIC" id="fig|1198232.3.peg.717"/>
<proteinExistence type="inferred from homology"/>
<dbReference type="PANTHER" id="PTHR34138:SF1">
    <property type="entry name" value="CELL SHAPE-DETERMINING PROTEIN MREC"/>
    <property type="match status" value="1"/>
</dbReference>
<protein>
    <recommendedName>
        <fullName evidence="2 5">Cell shape-determining protein MreC</fullName>
    </recommendedName>
    <alternativeName>
        <fullName evidence="4 5">Cell shape protein MreC</fullName>
    </alternativeName>
</protein>
<dbReference type="Gene3D" id="2.40.10.340">
    <property type="entry name" value="Rod shape-determining protein MreC, domain 1"/>
    <property type="match status" value="1"/>
</dbReference>
<dbReference type="PIRSF" id="PIRSF038471">
    <property type="entry name" value="MreC"/>
    <property type="match status" value="1"/>
</dbReference>
<gene>
    <name evidence="8" type="ORF">CYCME_0710</name>
</gene>
<evidence type="ECO:0000256" key="3">
    <source>
        <dbReference type="ARBA" id="ARBA00022960"/>
    </source>
</evidence>
<comment type="function">
    <text evidence="5">Involved in formation and maintenance of cell shape.</text>
</comment>
<dbReference type="GO" id="GO:0005886">
    <property type="term" value="C:plasma membrane"/>
    <property type="evidence" value="ECO:0007669"/>
    <property type="project" value="TreeGrafter"/>
</dbReference>
<evidence type="ECO:0000256" key="4">
    <source>
        <dbReference type="ARBA" id="ARBA00032089"/>
    </source>
</evidence>
<keyword evidence="3 5" id="KW-0133">Cell shape</keyword>
<keyword evidence="9" id="KW-1185">Reference proteome</keyword>
<reference evidence="9" key="2">
    <citation type="journal article" date="2016" name="Environ. Microbiol. Rep.">
        <title>Analysis of defence systems and a conjugative IncP-1 plasmid in the marine polyaromatic hydrocarbons-degrading bacterium Cycloclasticus sp. 78-ME.</title>
        <authorList>
            <person name="Yakimov M.M."/>
            <person name="Crisafi F."/>
            <person name="Messina E."/>
            <person name="Smedile F."/>
            <person name="Lopatina A."/>
            <person name="Denaro R."/>
            <person name="Pieper D.H."/>
            <person name="Golyshin P.N."/>
            <person name="Giuliano L."/>
        </authorList>
    </citation>
    <scope>NUCLEOTIDE SEQUENCE [LARGE SCALE GENOMIC DNA]</scope>
    <source>
        <strain evidence="9">78-ME</strain>
    </source>
</reference>
<reference evidence="8 9" key="1">
    <citation type="submission" date="2013-05" db="EMBL/GenBank/DDBJ databases">
        <title>Between feast and famine: a lifestyle of most important marine PAH-degrading bacterium Cycloclasticus sp. 7ME.</title>
        <authorList>
            <person name="Yakimov M.M."/>
            <person name="Messina E."/>
            <person name="Genovese M."/>
            <person name="Denaro R."/>
            <person name="Crisafi F."/>
            <person name="Russo D."/>
            <person name="Cappello S."/>
            <person name="Santisi S."/>
            <person name="Smedile F."/>
            <person name="Golyshina O.V."/>
            <person name="Tran H."/>
            <person name="Pieper D.H."/>
            <person name="Golyshin P.N."/>
            <person name="Giuliano L."/>
        </authorList>
    </citation>
    <scope>NUCLEOTIDE SEQUENCE [LARGE SCALE GENOMIC DNA]</scope>
    <source>
        <strain evidence="8 9">78-ME</strain>
    </source>
</reference>
<dbReference type="HOGENOM" id="CLU_042663_2_0_6"/>
<dbReference type="EMBL" id="CP005996">
    <property type="protein sequence ID" value="AGS39051.1"/>
    <property type="molecule type" value="Genomic_DNA"/>
</dbReference>
<dbReference type="Gene3D" id="2.40.10.350">
    <property type="entry name" value="Rod shape-determining protein MreC, domain 2"/>
    <property type="match status" value="1"/>
</dbReference>
<evidence type="ECO:0000256" key="6">
    <source>
        <dbReference type="SAM" id="Coils"/>
    </source>
</evidence>
<evidence type="ECO:0000256" key="1">
    <source>
        <dbReference type="ARBA" id="ARBA00009369"/>
    </source>
</evidence>
<dbReference type="Proteomes" id="UP000015380">
    <property type="component" value="Chromosome"/>
</dbReference>
<comment type="similarity">
    <text evidence="1 5">Belongs to the MreC family.</text>
</comment>
<evidence type="ECO:0000313" key="8">
    <source>
        <dbReference type="EMBL" id="AGS39051.1"/>
    </source>
</evidence>
<organism evidence="8 9">
    <name type="scientific">Cycloclasticus zancles 78-ME</name>
    <dbReference type="NCBI Taxonomy" id="1198232"/>
    <lineage>
        <taxon>Bacteria</taxon>
        <taxon>Pseudomonadati</taxon>
        <taxon>Pseudomonadota</taxon>
        <taxon>Gammaproteobacteria</taxon>
        <taxon>Thiotrichales</taxon>
        <taxon>Piscirickettsiaceae</taxon>
        <taxon>Cycloclasticus</taxon>
    </lineage>
</organism>
<keyword evidence="6" id="KW-0175">Coiled coil</keyword>
<dbReference type="KEGG" id="cza:CYCME_0710"/>
<evidence type="ECO:0000256" key="5">
    <source>
        <dbReference type="PIRNR" id="PIRNR038471"/>
    </source>
</evidence>
<dbReference type="Pfam" id="PF04085">
    <property type="entry name" value="MreC"/>
    <property type="match status" value="1"/>
</dbReference>
<dbReference type="GO" id="GO:0008360">
    <property type="term" value="P:regulation of cell shape"/>
    <property type="evidence" value="ECO:0007669"/>
    <property type="project" value="UniProtKB-KW"/>
</dbReference>
<sequence length="269" mass="29443">MLLAQQTNQLTRLKDSLSFIVHPVLIVVDLPSQLYAWLTESTTELSELADENQRLKDELLFLKVKLQKFEALETENTRLHSLLESSFKIGEQFISASLIKVNQHPNTTNIVIDKGSRFDLYKGQAALNEDGVLGQITNVHPLTSSIILITDPNHAIPVEINRTGLRTIASGSGLKNTLTLPYLPHNADIKIGDLLTTSGLGGVFPSGYPVATVTKLAPLPGEAFMHAEAKTVAKIDSTRDILLVWSQQQPIPILSGAPEEPEVPTDNAR</sequence>
<dbReference type="PANTHER" id="PTHR34138">
    <property type="entry name" value="CELL SHAPE-DETERMINING PROTEIN MREC"/>
    <property type="match status" value="1"/>
</dbReference>
<evidence type="ECO:0000313" key="9">
    <source>
        <dbReference type="Proteomes" id="UP000015380"/>
    </source>
</evidence>